<name>A0A6G8RV08_9GAMM</name>
<organism evidence="2 3">
    <name type="scientific">Acinetobacter shaoyimingii</name>
    <dbReference type="NCBI Taxonomy" id="2715164"/>
    <lineage>
        <taxon>Bacteria</taxon>
        <taxon>Pseudomonadati</taxon>
        <taxon>Pseudomonadota</taxon>
        <taxon>Gammaproteobacteria</taxon>
        <taxon>Moraxellales</taxon>
        <taxon>Moraxellaceae</taxon>
        <taxon>Acinetobacter</taxon>
    </lineage>
</organism>
<reference evidence="2 3" key="1">
    <citation type="submission" date="2020-03" db="EMBL/GenBank/DDBJ databases">
        <authorList>
            <person name="Zhu W."/>
        </authorList>
    </citation>
    <scope>NUCLEOTIDE SEQUENCE [LARGE SCALE GENOMIC DNA]</scope>
    <source>
        <strain evidence="2 3">323-1</strain>
    </source>
</reference>
<sequence length="143" mass="15436">MKNLKSNILLSTFISALAMAATASHAAEANKMEQAYKSSNVKSSLISLCKEETGKSGKLTANEVSKYCTCAIESDGKLTNNQKWEIQSSINQKKNPSSLPFVQKQNQDLKACFGSALTTKLEKLTQQAMKDAQAKAAAAQSKK</sequence>
<feature type="signal peptide" evidence="1">
    <location>
        <begin position="1"/>
        <end position="26"/>
    </location>
</feature>
<proteinExistence type="predicted"/>
<keyword evidence="3" id="KW-1185">Reference proteome</keyword>
<dbReference type="RefSeq" id="WP_166011456.1">
    <property type="nucleotide sequence ID" value="NZ_CP049801.1"/>
</dbReference>
<evidence type="ECO:0000313" key="2">
    <source>
        <dbReference type="EMBL" id="QIO05553.1"/>
    </source>
</evidence>
<gene>
    <name evidence="2" type="ORF">G8E00_06105</name>
</gene>
<accession>A0A6G8RV08</accession>
<evidence type="ECO:0000256" key="1">
    <source>
        <dbReference type="SAM" id="SignalP"/>
    </source>
</evidence>
<dbReference type="EMBL" id="CP049801">
    <property type="protein sequence ID" value="QIO05553.1"/>
    <property type="molecule type" value="Genomic_DNA"/>
</dbReference>
<evidence type="ECO:0000313" key="3">
    <source>
        <dbReference type="Proteomes" id="UP000502297"/>
    </source>
</evidence>
<keyword evidence="1" id="KW-0732">Signal</keyword>
<dbReference type="AlphaFoldDB" id="A0A6G8RV08"/>
<dbReference type="Proteomes" id="UP000502297">
    <property type="component" value="Chromosome"/>
</dbReference>
<dbReference type="KEGG" id="asha:G8E00_06105"/>
<protein>
    <submittedName>
        <fullName evidence="2">Uncharacterized protein</fullName>
    </submittedName>
</protein>
<feature type="chain" id="PRO_5026354857" evidence="1">
    <location>
        <begin position="27"/>
        <end position="143"/>
    </location>
</feature>